<comment type="caution">
    <text evidence="6">The sequence shown here is derived from an EMBL/GenBank/DDBJ whole genome shotgun (WGS) entry which is preliminary data.</text>
</comment>
<dbReference type="RefSeq" id="WP_082437210.1">
    <property type="nucleotide sequence ID" value="NZ_JAMXAX010000091.1"/>
</dbReference>
<organism evidence="6 7">
    <name type="scientific">Acidovorax facilis</name>
    <dbReference type="NCBI Taxonomy" id="12917"/>
    <lineage>
        <taxon>Bacteria</taxon>
        <taxon>Pseudomonadati</taxon>
        <taxon>Pseudomonadota</taxon>
        <taxon>Betaproteobacteria</taxon>
        <taxon>Burkholderiales</taxon>
        <taxon>Comamonadaceae</taxon>
        <taxon>Acidovorax</taxon>
    </lineage>
</organism>
<keyword evidence="4" id="KW-0175">Coiled coil</keyword>
<dbReference type="InterPro" id="IPR000055">
    <property type="entry name" value="Restrct_endonuc_typeI_TRD"/>
</dbReference>
<evidence type="ECO:0000259" key="5">
    <source>
        <dbReference type="Pfam" id="PF01420"/>
    </source>
</evidence>
<keyword evidence="6" id="KW-0255">Endonuclease</keyword>
<dbReference type="CDD" id="cd17287">
    <property type="entry name" value="RMtype1_S_EcoN10ORF171P_TRD2-CR2_like"/>
    <property type="match status" value="1"/>
</dbReference>
<evidence type="ECO:0000256" key="1">
    <source>
        <dbReference type="ARBA" id="ARBA00010923"/>
    </source>
</evidence>
<keyword evidence="3" id="KW-0238">DNA-binding</keyword>
<dbReference type="EC" id="3.1.21.-" evidence="6"/>
<evidence type="ECO:0000256" key="4">
    <source>
        <dbReference type="SAM" id="Coils"/>
    </source>
</evidence>
<feature type="domain" description="Type I restriction modification DNA specificity" evidence="5">
    <location>
        <begin position="3"/>
        <end position="175"/>
    </location>
</feature>
<dbReference type="SUPFAM" id="SSF116734">
    <property type="entry name" value="DNA methylase specificity domain"/>
    <property type="match status" value="2"/>
</dbReference>
<name>A0ABV8D8V8_9BURK</name>
<feature type="domain" description="Type I restriction modification DNA specificity" evidence="5">
    <location>
        <begin position="264"/>
        <end position="384"/>
    </location>
</feature>
<reference evidence="7" key="1">
    <citation type="journal article" date="2019" name="Int. J. Syst. Evol. Microbiol.">
        <title>The Global Catalogue of Microorganisms (GCM) 10K type strain sequencing project: providing services to taxonomists for standard genome sequencing and annotation.</title>
        <authorList>
            <consortium name="The Broad Institute Genomics Platform"/>
            <consortium name="The Broad Institute Genome Sequencing Center for Infectious Disease"/>
            <person name="Wu L."/>
            <person name="Ma J."/>
        </authorList>
    </citation>
    <scope>NUCLEOTIDE SEQUENCE [LARGE SCALE GENOMIC DNA]</scope>
    <source>
        <strain evidence="7">CCUG 2113</strain>
    </source>
</reference>
<gene>
    <name evidence="6" type="ORF">ACFOW3_09045</name>
</gene>
<dbReference type="InterPro" id="IPR044946">
    <property type="entry name" value="Restrct_endonuc_typeI_TRD_sf"/>
</dbReference>
<dbReference type="CDD" id="cd16961">
    <property type="entry name" value="RMtype1_S_TRD-CR_like"/>
    <property type="match status" value="1"/>
</dbReference>
<keyword evidence="6" id="KW-0540">Nuclease</keyword>
<dbReference type="Proteomes" id="UP001595693">
    <property type="component" value="Unassembled WGS sequence"/>
</dbReference>
<keyword evidence="7" id="KW-1185">Reference proteome</keyword>
<dbReference type="Gene3D" id="1.10.287.1120">
    <property type="entry name" value="Bipartite methylase S protein"/>
    <property type="match status" value="1"/>
</dbReference>
<dbReference type="InterPro" id="IPR052021">
    <property type="entry name" value="Type-I_RS_S_subunit"/>
</dbReference>
<dbReference type="EMBL" id="JBHSAJ010000023">
    <property type="protein sequence ID" value="MFC3934772.1"/>
    <property type="molecule type" value="Genomic_DNA"/>
</dbReference>
<dbReference type="PANTHER" id="PTHR30408">
    <property type="entry name" value="TYPE-1 RESTRICTION ENZYME ECOKI SPECIFICITY PROTEIN"/>
    <property type="match status" value="1"/>
</dbReference>
<accession>A0ABV8D8V8</accession>
<evidence type="ECO:0000256" key="2">
    <source>
        <dbReference type="ARBA" id="ARBA00022747"/>
    </source>
</evidence>
<dbReference type="GO" id="GO:0016787">
    <property type="term" value="F:hydrolase activity"/>
    <property type="evidence" value="ECO:0007669"/>
    <property type="project" value="UniProtKB-KW"/>
</dbReference>
<evidence type="ECO:0000313" key="7">
    <source>
        <dbReference type="Proteomes" id="UP001595693"/>
    </source>
</evidence>
<dbReference type="GO" id="GO:0004519">
    <property type="term" value="F:endonuclease activity"/>
    <property type="evidence" value="ECO:0007669"/>
    <property type="project" value="UniProtKB-KW"/>
</dbReference>
<evidence type="ECO:0000256" key="3">
    <source>
        <dbReference type="ARBA" id="ARBA00023125"/>
    </source>
</evidence>
<protein>
    <submittedName>
        <fullName evidence="6">Restriction endonuclease subunit S</fullName>
        <ecNumber evidence="6">3.1.21.-</ecNumber>
    </submittedName>
</protein>
<evidence type="ECO:0000313" key="6">
    <source>
        <dbReference type="EMBL" id="MFC3934772.1"/>
    </source>
</evidence>
<keyword evidence="2" id="KW-0680">Restriction system</keyword>
<dbReference type="Pfam" id="PF01420">
    <property type="entry name" value="Methylase_S"/>
    <property type="match status" value="2"/>
</dbReference>
<dbReference type="PANTHER" id="PTHR30408:SF12">
    <property type="entry name" value="TYPE I RESTRICTION ENZYME MJAVIII SPECIFICITY SUBUNIT"/>
    <property type="match status" value="1"/>
</dbReference>
<dbReference type="Gene3D" id="3.90.220.20">
    <property type="entry name" value="DNA methylase specificity domains"/>
    <property type="match status" value="2"/>
</dbReference>
<keyword evidence="6" id="KW-0378">Hydrolase</keyword>
<feature type="coiled-coil region" evidence="4">
    <location>
        <begin position="371"/>
        <end position="398"/>
    </location>
</feature>
<proteinExistence type="inferred from homology"/>
<sequence length="417" mass="46384">MLPKAWRRSTLGEIAHITSGGTPDRSRPDYWGGDVPWVTTGEIQFNTITDTVEKITAAGLQNSAAKVFPPGTLLMAMYGQGKTRGQVAKLSIEAATNQACAAIHLRDKHDVDFYFQYLISQYDKLRELGNAGTQKNLNGGIIKGFDVPVPPYGEQRRIAKILASWDQAIATTERLLLNSQEQKLLISQQMLTGKVRLKEFPASGRKQKTPYGALPIEWGYRRIGDLAVEVSQKLGGEDPYPVLSCTKHKGLVDSLAYFNKQVFSADTSTYKVVPRGCFVYATNHIDEGSIGYQDLYDFGLVSPMYTVFKANDEVDDAYLFALLKTEHYRQIFASATNASVDRRGSLRWKDFRNLHIPLPPIEEQRAIAKVLAGAVREAELIQAQLELLRDEKAALMSQLLTGKRRVKLPDAESGVQA</sequence>
<comment type="similarity">
    <text evidence="1">Belongs to the type-I restriction system S methylase family.</text>
</comment>